<protein>
    <submittedName>
        <fullName evidence="1">Uncharacterized protein</fullName>
    </submittedName>
</protein>
<name>A0A6C0JLG9_9ZZZZ</name>
<sequence length="47" mass="5765">MNIQQGAFYAVVVLQEIVMIPYTFGEEIYKRANDRYNNYTRKRWSMR</sequence>
<proteinExistence type="predicted"/>
<accession>A0A6C0JLG9</accession>
<reference evidence="1" key="1">
    <citation type="journal article" date="2020" name="Nature">
        <title>Giant virus diversity and host interactions through global metagenomics.</title>
        <authorList>
            <person name="Schulz F."/>
            <person name="Roux S."/>
            <person name="Paez-Espino D."/>
            <person name="Jungbluth S."/>
            <person name="Walsh D.A."/>
            <person name="Denef V.J."/>
            <person name="McMahon K.D."/>
            <person name="Konstantinidis K.T."/>
            <person name="Eloe-Fadrosh E.A."/>
            <person name="Kyrpides N.C."/>
            <person name="Woyke T."/>
        </authorList>
    </citation>
    <scope>NUCLEOTIDE SEQUENCE</scope>
    <source>
        <strain evidence="1">GVMAG-M-3300027747-57</strain>
    </source>
</reference>
<dbReference type="EMBL" id="MN740431">
    <property type="protein sequence ID" value="QHU06203.1"/>
    <property type="molecule type" value="Genomic_DNA"/>
</dbReference>
<organism evidence="1">
    <name type="scientific">viral metagenome</name>
    <dbReference type="NCBI Taxonomy" id="1070528"/>
    <lineage>
        <taxon>unclassified sequences</taxon>
        <taxon>metagenomes</taxon>
        <taxon>organismal metagenomes</taxon>
    </lineage>
</organism>
<evidence type="ECO:0000313" key="1">
    <source>
        <dbReference type="EMBL" id="QHU06203.1"/>
    </source>
</evidence>
<dbReference type="AlphaFoldDB" id="A0A6C0JLG9"/>